<comment type="caution">
    <text evidence="1">The sequence shown here is derived from an EMBL/GenBank/DDBJ whole genome shotgun (WGS) entry which is preliminary data.</text>
</comment>
<name>A0ABU7AGJ9_9TELE</name>
<accession>A0ABU7AGJ9</accession>
<dbReference type="Proteomes" id="UP001345963">
    <property type="component" value="Unassembled WGS sequence"/>
</dbReference>
<dbReference type="EMBL" id="JAHUTI010012182">
    <property type="protein sequence ID" value="MED6236535.1"/>
    <property type="molecule type" value="Genomic_DNA"/>
</dbReference>
<protein>
    <submittedName>
        <fullName evidence="1">Uncharacterized protein</fullName>
    </submittedName>
</protein>
<keyword evidence="2" id="KW-1185">Reference proteome</keyword>
<reference evidence="1 2" key="1">
    <citation type="submission" date="2021-07" db="EMBL/GenBank/DDBJ databases">
        <authorList>
            <person name="Palmer J.M."/>
        </authorList>
    </citation>
    <scope>NUCLEOTIDE SEQUENCE [LARGE SCALE GENOMIC DNA]</scope>
    <source>
        <strain evidence="1 2">AT_MEX2019</strain>
        <tissue evidence="1">Muscle</tissue>
    </source>
</reference>
<sequence>MQNDLELIKIDIIFFLGVTLKSQVSDLHLSHKNKYVGLDHTCTSLELKSSMQFSSYVFRSESKSLWKLQNTALNVNALQAYILLRKDALGLLAIDVCGQWALNGLQNLFV</sequence>
<evidence type="ECO:0000313" key="2">
    <source>
        <dbReference type="Proteomes" id="UP001345963"/>
    </source>
</evidence>
<organism evidence="1 2">
    <name type="scientific">Ataeniobius toweri</name>
    <dbReference type="NCBI Taxonomy" id="208326"/>
    <lineage>
        <taxon>Eukaryota</taxon>
        <taxon>Metazoa</taxon>
        <taxon>Chordata</taxon>
        <taxon>Craniata</taxon>
        <taxon>Vertebrata</taxon>
        <taxon>Euteleostomi</taxon>
        <taxon>Actinopterygii</taxon>
        <taxon>Neopterygii</taxon>
        <taxon>Teleostei</taxon>
        <taxon>Neoteleostei</taxon>
        <taxon>Acanthomorphata</taxon>
        <taxon>Ovalentaria</taxon>
        <taxon>Atherinomorphae</taxon>
        <taxon>Cyprinodontiformes</taxon>
        <taxon>Goodeidae</taxon>
        <taxon>Ataeniobius</taxon>
    </lineage>
</organism>
<evidence type="ECO:0000313" key="1">
    <source>
        <dbReference type="EMBL" id="MED6236535.1"/>
    </source>
</evidence>
<gene>
    <name evidence="1" type="ORF">ATANTOWER_010629</name>
</gene>
<proteinExistence type="predicted"/>